<feature type="coiled-coil region" evidence="5">
    <location>
        <begin position="252"/>
        <end position="283"/>
    </location>
</feature>
<dbReference type="GO" id="GO:0007165">
    <property type="term" value="P:signal transduction"/>
    <property type="evidence" value="ECO:0007669"/>
    <property type="project" value="UniProtKB-KW"/>
</dbReference>
<feature type="region of interest" description="Disordered" evidence="6">
    <location>
        <begin position="620"/>
        <end position="648"/>
    </location>
</feature>
<evidence type="ECO:0000313" key="10">
    <source>
        <dbReference type="EMBL" id="SCB43031.1"/>
    </source>
</evidence>
<comment type="subcellular location">
    <subcellularLocation>
        <location evidence="1">Membrane</location>
    </subcellularLocation>
</comment>
<evidence type="ECO:0000256" key="5">
    <source>
        <dbReference type="SAM" id="Coils"/>
    </source>
</evidence>
<dbReference type="SUPFAM" id="SSF158472">
    <property type="entry name" value="HAMP domain-like"/>
    <property type="match status" value="1"/>
</dbReference>
<comment type="similarity">
    <text evidence="3">Belongs to the methyl-accepting chemotaxis (MCP) protein family.</text>
</comment>
<organism evidence="10 11">
    <name type="scientific">Rhizobium lusitanum</name>
    <dbReference type="NCBI Taxonomy" id="293958"/>
    <lineage>
        <taxon>Bacteria</taxon>
        <taxon>Pseudomonadati</taxon>
        <taxon>Pseudomonadota</taxon>
        <taxon>Alphaproteobacteria</taxon>
        <taxon>Hyphomicrobiales</taxon>
        <taxon>Rhizobiaceae</taxon>
        <taxon>Rhizobium/Agrobacterium group</taxon>
        <taxon>Rhizobium</taxon>
    </lineage>
</organism>
<dbReference type="EMBL" id="FMAF01000016">
    <property type="protein sequence ID" value="SCB43031.1"/>
    <property type="molecule type" value="Genomic_DNA"/>
</dbReference>
<evidence type="ECO:0000256" key="2">
    <source>
        <dbReference type="ARBA" id="ARBA00022500"/>
    </source>
</evidence>
<dbReference type="Gene3D" id="6.10.340.10">
    <property type="match status" value="1"/>
</dbReference>
<dbReference type="SUPFAM" id="SSF58104">
    <property type="entry name" value="Methyl-accepting chemotaxis protein (MCP) signaling domain"/>
    <property type="match status" value="1"/>
</dbReference>
<keyword evidence="4" id="KW-0807">Transducer</keyword>
<keyword evidence="5" id="KW-0175">Coiled coil</keyword>
<feature type="domain" description="HAMP" evidence="9">
    <location>
        <begin position="290"/>
        <end position="342"/>
    </location>
</feature>
<dbReference type="SMART" id="SM00283">
    <property type="entry name" value="MA"/>
    <property type="match status" value="1"/>
</dbReference>
<reference evidence="10 11" key="1">
    <citation type="submission" date="2016-08" db="EMBL/GenBank/DDBJ databases">
        <authorList>
            <person name="Seilhamer J.J."/>
        </authorList>
    </citation>
    <scope>NUCLEOTIDE SEQUENCE [LARGE SCALE GENOMIC DNA]</scope>
    <source>
        <strain evidence="10 11">P1-7</strain>
    </source>
</reference>
<protein>
    <submittedName>
        <fullName evidence="10">Methyl-accepting chemotaxis protein</fullName>
    </submittedName>
</protein>
<dbReference type="Pfam" id="PF00015">
    <property type="entry name" value="MCPsignal"/>
    <property type="match status" value="1"/>
</dbReference>
<keyword evidence="7" id="KW-0812">Transmembrane</keyword>
<feature type="compositionally biased region" description="Low complexity" evidence="6">
    <location>
        <begin position="626"/>
        <end position="641"/>
    </location>
</feature>
<feature type="domain" description="Methyl-accepting transducer" evidence="8">
    <location>
        <begin position="347"/>
        <end position="576"/>
    </location>
</feature>
<proteinExistence type="inferred from homology"/>
<evidence type="ECO:0000256" key="6">
    <source>
        <dbReference type="SAM" id="MobiDB-lite"/>
    </source>
</evidence>
<gene>
    <name evidence="10" type="ORF">GA0061101_11696</name>
</gene>
<dbReference type="SMART" id="SM00304">
    <property type="entry name" value="HAMP"/>
    <property type="match status" value="2"/>
</dbReference>
<dbReference type="InterPro" id="IPR004090">
    <property type="entry name" value="Chemotax_Me-accpt_rcpt"/>
</dbReference>
<sequence length="648" mass="68470">MASIQHKIIIASVAIFALAGGATGVGLWSAATLADNNAEVARTADVLRNHMQADMMHDALRADVLASMLAANPAAGITTDAVKADLNEHKASFREMIEANKRLATDKSVQEVLVNVEAPLLKYIDSATAMVDLAAKDQDAAMKSLPEFMNQFSALETAMEQAGDQISALSAATAKQSARMQAFVDRLLNGLLGLTALFSISLYWLTRKTVTKPILALSNDMERLAGGETDIRCGAIGRSDEIGVMGSAFEVFRQAAIANKQLEQDAEAARKQAESDQVAARREADEEATDRLRVATSGLAAGLKRLAGGDLAFQLDEPFSGDFEALRQDFNRSVKQLGDALGGISIAIAAIDDGTREISSGANDLSRRTEQQAASLEETAAALDQITVNVSNSSRRADEARTAATEANRSAAKSAEVVSHAEEAMRRIEASSQQISSIIGVIDEIAFQTNLLALNAGVEAARAGEAGKGFAVVAQEVRELAQRSAQAAKEIKGLIQKSSSEVESGVKLVLDTGMSLKTIGEQIADINQHMNAIATSAKEQSTGLAEVNTAVNSMDQTTQQNAAMVEQSTAASNSLAMEAAKLRDLVSQFTLQASASAQSAALRRTGRAMAEPDRQATVVSMMPQPRRAAAAGNRASASAASQKEWEEF</sequence>
<feature type="transmembrane region" description="Helical" evidence="7">
    <location>
        <begin position="187"/>
        <end position="205"/>
    </location>
</feature>
<dbReference type="GO" id="GO:0004888">
    <property type="term" value="F:transmembrane signaling receptor activity"/>
    <property type="evidence" value="ECO:0007669"/>
    <property type="project" value="InterPro"/>
</dbReference>
<dbReference type="GO" id="GO:0006935">
    <property type="term" value="P:chemotaxis"/>
    <property type="evidence" value="ECO:0007669"/>
    <property type="project" value="UniProtKB-KW"/>
</dbReference>
<evidence type="ECO:0000256" key="3">
    <source>
        <dbReference type="ARBA" id="ARBA00029447"/>
    </source>
</evidence>
<dbReference type="Pfam" id="PF00672">
    <property type="entry name" value="HAMP"/>
    <property type="match status" value="1"/>
</dbReference>
<evidence type="ECO:0000256" key="1">
    <source>
        <dbReference type="ARBA" id="ARBA00004370"/>
    </source>
</evidence>
<dbReference type="InterPro" id="IPR004089">
    <property type="entry name" value="MCPsignal_dom"/>
</dbReference>
<dbReference type="AlphaFoldDB" id="A0A1C3WSV7"/>
<feature type="domain" description="HAMP" evidence="9">
    <location>
        <begin position="208"/>
        <end position="261"/>
    </location>
</feature>
<evidence type="ECO:0000259" key="9">
    <source>
        <dbReference type="PROSITE" id="PS50885"/>
    </source>
</evidence>
<dbReference type="InterPro" id="IPR051310">
    <property type="entry name" value="MCP_chemotaxis"/>
</dbReference>
<dbReference type="PRINTS" id="PR00260">
    <property type="entry name" value="CHEMTRNSDUCR"/>
</dbReference>
<dbReference type="Gene3D" id="1.10.287.950">
    <property type="entry name" value="Methyl-accepting chemotaxis protein"/>
    <property type="match status" value="1"/>
</dbReference>
<dbReference type="RefSeq" id="WP_037197036.1">
    <property type="nucleotide sequence ID" value="NZ_FMAF01000016.1"/>
</dbReference>
<name>A0A1C3WSV7_9HYPH</name>
<dbReference type="GO" id="GO:0016020">
    <property type="term" value="C:membrane"/>
    <property type="evidence" value="ECO:0007669"/>
    <property type="project" value="UniProtKB-SubCell"/>
</dbReference>
<accession>A0A1C3WSV7</accession>
<dbReference type="Proteomes" id="UP000199205">
    <property type="component" value="Unassembled WGS sequence"/>
</dbReference>
<dbReference type="OrthoDB" id="1776073at2"/>
<keyword evidence="7" id="KW-0472">Membrane</keyword>
<evidence type="ECO:0000259" key="8">
    <source>
        <dbReference type="PROSITE" id="PS50111"/>
    </source>
</evidence>
<dbReference type="InterPro" id="IPR003660">
    <property type="entry name" value="HAMP_dom"/>
</dbReference>
<evidence type="ECO:0000313" key="11">
    <source>
        <dbReference type="Proteomes" id="UP000199205"/>
    </source>
</evidence>
<dbReference type="PANTHER" id="PTHR43531:SF11">
    <property type="entry name" value="METHYL-ACCEPTING CHEMOTAXIS PROTEIN 3"/>
    <property type="match status" value="1"/>
</dbReference>
<keyword evidence="2" id="KW-0145">Chemotaxis</keyword>
<dbReference type="PROSITE" id="PS50111">
    <property type="entry name" value="CHEMOTAXIS_TRANSDUC_2"/>
    <property type="match status" value="1"/>
</dbReference>
<dbReference type="CDD" id="cd11386">
    <property type="entry name" value="MCP_signal"/>
    <property type="match status" value="1"/>
</dbReference>
<keyword evidence="7" id="KW-1133">Transmembrane helix</keyword>
<evidence type="ECO:0000256" key="4">
    <source>
        <dbReference type="PROSITE-ProRule" id="PRU00284"/>
    </source>
</evidence>
<dbReference type="PROSITE" id="PS50885">
    <property type="entry name" value="HAMP"/>
    <property type="match status" value="2"/>
</dbReference>
<dbReference type="PANTHER" id="PTHR43531">
    <property type="entry name" value="PROTEIN ICFG"/>
    <property type="match status" value="1"/>
</dbReference>
<dbReference type="FunFam" id="1.10.287.950:FF:000001">
    <property type="entry name" value="Methyl-accepting chemotaxis sensory transducer"/>
    <property type="match status" value="1"/>
</dbReference>
<evidence type="ECO:0000256" key="7">
    <source>
        <dbReference type="SAM" id="Phobius"/>
    </source>
</evidence>